<evidence type="ECO:0000256" key="1">
    <source>
        <dbReference type="ARBA" id="ARBA00007529"/>
    </source>
</evidence>
<protein>
    <submittedName>
        <fullName evidence="3">Uncharacterized protein</fullName>
    </submittedName>
</protein>
<feature type="region of interest" description="Disordered" evidence="2">
    <location>
        <begin position="1"/>
        <end position="33"/>
    </location>
</feature>
<dbReference type="Gene3D" id="3.10.310.10">
    <property type="entry name" value="Diaminopimelate Epimerase, Chain A, domain 1"/>
    <property type="match status" value="1"/>
</dbReference>
<feature type="compositionally biased region" description="Basic residues" evidence="2">
    <location>
        <begin position="1"/>
        <end position="12"/>
    </location>
</feature>
<organism evidence="3 4">
    <name type="scientific">Methylobacterium terricola</name>
    <dbReference type="NCBI Taxonomy" id="2583531"/>
    <lineage>
        <taxon>Bacteria</taxon>
        <taxon>Pseudomonadati</taxon>
        <taxon>Pseudomonadota</taxon>
        <taxon>Alphaproteobacteria</taxon>
        <taxon>Hyphomicrobiales</taxon>
        <taxon>Methylobacteriaceae</taxon>
        <taxon>Methylobacterium</taxon>
    </lineage>
</organism>
<dbReference type="InterPro" id="IPR008794">
    <property type="entry name" value="Pro_racemase_fam"/>
</dbReference>
<evidence type="ECO:0000313" key="3">
    <source>
        <dbReference type="EMBL" id="TNC12143.1"/>
    </source>
</evidence>
<dbReference type="Pfam" id="PF05544">
    <property type="entry name" value="Pro_racemase"/>
    <property type="match status" value="1"/>
</dbReference>
<proteinExistence type="inferred from homology"/>
<name>A0A5C4LEL9_9HYPH</name>
<comment type="caution">
    <text evidence="3">The sequence shown here is derived from an EMBL/GenBank/DDBJ whole genome shotgun (WGS) entry which is preliminary data.</text>
</comment>
<dbReference type="Proteomes" id="UP000305267">
    <property type="component" value="Unassembled WGS sequence"/>
</dbReference>
<dbReference type="SUPFAM" id="SSF54506">
    <property type="entry name" value="Diaminopimelate epimerase-like"/>
    <property type="match status" value="1"/>
</dbReference>
<sequence length="111" mass="12442">MTPRRLPRRRGPRRDESSKDRPTHPHTFLSVDAHPCGNPVRVVAGGGPVRPNVSMGEKRQIVLAEHDWVRRGLMFEPRGRDEGRASYCDAPSPITVNPCASKTRRAALLLR</sequence>
<reference evidence="3 4" key="1">
    <citation type="submission" date="2019-06" db="EMBL/GenBank/DDBJ databases">
        <title>Genome of Methylobacterium sp. 17Sr1-39.</title>
        <authorList>
            <person name="Seo T."/>
        </authorList>
    </citation>
    <scope>NUCLEOTIDE SEQUENCE [LARGE SCALE GENOMIC DNA]</scope>
    <source>
        <strain evidence="3 4">17Sr1-39</strain>
    </source>
</reference>
<feature type="compositionally biased region" description="Basic and acidic residues" evidence="2">
    <location>
        <begin position="13"/>
        <end position="23"/>
    </location>
</feature>
<evidence type="ECO:0000256" key="2">
    <source>
        <dbReference type="SAM" id="MobiDB-lite"/>
    </source>
</evidence>
<evidence type="ECO:0000313" key="4">
    <source>
        <dbReference type="Proteomes" id="UP000305267"/>
    </source>
</evidence>
<accession>A0A5C4LEL9</accession>
<comment type="similarity">
    <text evidence="1">Belongs to the proline racemase family.</text>
</comment>
<gene>
    <name evidence="3" type="ORF">FF100_17305</name>
</gene>
<dbReference type="EMBL" id="VDDA01000007">
    <property type="protein sequence ID" value="TNC12143.1"/>
    <property type="molecule type" value="Genomic_DNA"/>
</dbReference>
<dbReference type="AlphaFoldDB" id="A0A5C4LEL9"/>
<keyword evidence="4" id="KW-1185">Reference proteome</keyword>